<comment type="caution">
    <text evidence="1">The sequence shown here is derived from an EMBL/GenBank/DDBJ whole genome shotgun (WGS) entry which is preliminary data.</text>
</comment>
<gene>
    <name evidence="1" type="ORF">JEQ07_20085</name>
</gene>
<proteinExistence type="predicted"/>
<evidence type="ECO:0000313" key="1">
    <source>
        <dbReference type="EMBL" id="MBI6182684.1"/>
    </source>
</evidence>
<protein>
    <recommendedName>
        <fullName evidence="3">Phage protein</fullName>
    </recommendedName>
</protein>
<evidence type="ECO:0000313" key="2">
    <source>
        <dbReference type="Proteomes" id="UP000639004"/>
    </source>
</evidence>
<accession>A0ABS0TXQ7</accession>
<dbReference type="EMBL" id="JAEHSL010000020">
    <property type="protein sequence ID" value="MBI6182684.1"/>
    <property type="molecule type" value="Genomic_DNA"/>
</dbReference>
<name>A0ABS0TXQ7_SERPR</name>
<organism evidence="1 2">
    <name type="scientific">Serratia proteamaculans</name>
    <dbReference type="NCBI Taxonomy" id="28151"/>
    <lineage>
        <taxon>Bacteria</taxon>
        <taxon>Pseudomonadati</taxon>
        <taxon>Pseudomonadota</taxon>
        <taxon>Gammaproteobacteria</taxon>
        <taxon>Enterobacterales</taxon>
        <taxon>Yersiniaceae</taxon>
        <taxon>Serratia</taxon>
    </lineage>
</organism>
<reference evidence="1 2" key="1">
    <citation type="submission" date="2020-12" db="EMBL/GenBank/DDBJ databases">
        <title>Enhanced detection system for hospital associated transmission using whole genome sequencing surveillance.</title>
        <authorList>
            <person name="Harrison L.H."/>
            <person name="Van Tyne D."/>
            <person name="Marsh J.W."/>
            <person name="Griffith M.P."/>
            <person name="Snyder D.J."/>
            <person name="Cooper V.S."/>
            <person name="Mustapha M."/>
        </authorList>
    </citation>
    <scope>NUCLEOTIDE SEQUENCE [LARGE SCALE GENOMIC DNA]</scope>
    <source>
        <strain evidence="1 2">SER00238</strain>
    </source>
</reference>
<evidence type="ECO:0008006" key="3">
    <source>
        <dbReference type="Google" id="ProtNLM"/>
    </source>
</evidence>
<dbReference type="Proteomes" id="UP000639004">
    <property type="component" value="Unassembled WGS sequence"/>
</dbReference>
<keyword evidence="2" id="KW-1185">Reference proteome</keyword>
<sequence>MSGLRIRSDNAAAVLEALKALTKKEVLVGIPSDRAERGEGDALNNAELGYIQSYGGTIQVPARTTAVNRRIRPDGTFANGGRFVKASKSNFTTIHAVKAYTVTIPPRPFLEPGVEEGKKDIVGHLKNAAQAALSGNMASAEVSLGRAGIVASNSAKGIIQAGDKLSPLAESTRRSRLSKGKSDKPLYLTGGLLRAITYIVRNKDAVS</sequence>